<dbReference type="InterPro" id="IPR038765">
    <property type="entry name" value="Papain-like_cys_pep_sf"/>
</dbReference>
<name>A0ABR5BEK5_CRYGA</name>
<dbReference type="InterPro" id="IPR018200">
    <property type="entry name" value="USP_CS"/>
</dbReference>
<dbReference type="PROSITE" id="PS00973">
    <property type="entry name" value="USP_2"/>
    <property type="match status" value="1"/>
</dbReference>
<protein>
    <recommendedName>
        <fullName evidence="2">ubiquitinyl hydrolase 1</fullName>
        <ecNumber evidence="2">3.4.19.12</ecNumber>
    </recommendedName>
</protein>
<feature type="coiled-coil region" evidence="7">
    <location>
        <begin position="1211"/>
        <end position="1245"/>
    </location>
</feature>
<feature type="compositionally biased region" description="Basic and acidic residues" evidence="8">
    <location>
        <begin position="859"/>
        <end position="880"/>
    </location>
</feature>
<reference evidence="10 11" key="1">
    <citation type="submission" date="2015-01" db="EMBL/GenBank/DDBJ databases">
        <title>The Genome Sequence of Cryptococcus gattii CA1873.</title>
        <authorList>
            <consortium name="The Broad Institute Genomics Platform"/>
            <person name="Cuomo C."/>
            <person name="Litvintseva A."/>
            <person name="Chen Y."/>
            <person name="Heitman J."/>
            <person name="Sun S."/>
            <person name="Springer D."/>
            <person name="Dromer F."/>
            <person name="Young S."/>
            <person name="Zeng Q."/>
            <person name="Gargeya S."/>
            <person name="Abouelleil A."/>
            <person name="Alvarado L."/>
            <person name="Chapman S.B."/>
            <person name="Gainer-Dewar J."/>
            <person name="Goldberg J."/>
            <person name="Griggs A."/>
            <person name="Gujja S."/>
            <person name="Hansen M."/>
            <person name="Howarth C."/>
            <person name="Imamovic A."/>
            <person name="Larimer J."/>
            <person name="Murphy C."/>
            <person name="Naylor J."/>
            <person name="Pearson M."/>
            <person name="Priest M."/>
            <person name="Roberts A."/>
            <person name="Saif S."/>
            <person name="Shea T."/>
            <person name="Sykes S."/>
            <person name="Wortman J."/>
            <person name="Nusbaum C."/>
            <person name="Birren B."/>
        </authorList>
    </citation>
    <scope>NUCLEOTIDE SEQUENCE [LARGE SCALE GENOMIC DNA]</scope>
    <source>
        <strain evidence="10 11">CA1873</strain>
    </source>
</reference>
<proteinExistence type="predicted"/>
<keyword evidence="11" id="KW-1185">Reference proteome</keyword>
<dbReference type="EC" id="3.4.19.12" evidence="2"/>
<evidence type="ECO:0000256" key="2">
    <source>
        <dbReference type="ARBA" id="ARBA00012759"/>
    </source>
</evidence>
<evidence type="ECO:0000256" key="3">
    <source>
        <dbReference type="ARBA" id="ARBA00022670"/>
    </source>
</evidence>
<feature type="region of interest" description="Disordered" evidence="8">
    <location>
        <begin position="141"/>
        <end position="172"/>
    </location>
</feature>
<keyword evidence="3" id="KW-0645">Protease</keyword>
<feature type="compositionally biased region" description="Low complexity" evidence="8">
    <location>
        <begin position="840"/>
        <end position="853"/>
    </location>
</feature>
<dbReference type="InterPro" id="IPR044635">
    <property type="entry name" value="UBP14-like"/>
</dbReference>
<feature type="region of interest" description="Disordered" evidence="8">
    <location>
        <begin position="954"/>
        <end position="979"/>
    </location>
</feature>
<dbReference type="CDD" id="cd02666">
    <property type="entry name" value="Peptidase_C19J"/>
    <property type="match status" value="1"/>
</dbReference>
<keyword evidence="6" id="KW-0788">Thiol protease</keyword>
<evidence type="ECO:0000313" key="11">
    <source>
        <dbReference type="Proteomes" id="UP000053800"/>
    </source>
</evidence>
<evidence type="ECO:0000259" key="9">
    <source>
        <dbReference type="PROSITE" id="PS50235"/>
    </source>
</evidence>
<dbReference type="Gene3D" id="3.90.70.10">
    <property type="entry name" value="Cysteine proteinases"/>
    <property type="match status" value="1"/>
</dbReference>
<dbReference type="PANTHER" id="PTHR43982:SF6">
    <property type="entry name" value="UBIQUITIN CARBOXYL-TERMINAL HYDROLASE 2-RELATED"/>
    <property type="match status" value="1"/>
</dbReference>
<feature type="compositionally biased region" description="Polar residues" evidence="8">
    <location>
        <begin position="790"/>
        <end position="799"/>
    </location>
</feature>
<sequence>MPVPAKSPSTSIPHQTSSVSEHVDSPVIVDEPETGLPEAPYRPPEAVIDPPEDDPPPYTPGIVAEHIGEDDDMEVDSKFTTKDFNAWQSNLELYDQMEIDQLTSQSSMPQLGPGVLPRRWLAIAHEHELVRPYIEALPPPSKKFHSRTHAQVASGQVSSLSPPPPPGSSPVFASNNPFAHESPRIATLEDVIQALPGDGSDPEHWYFCSTCWGWLKIKAGHGMPPELQSMEEWEAFVIEQQVYPDIESFEKAREQRRDEWARLIGIQNSRLVAPQEHHHFHQFNTLLASSKLARIDKVEVEEHMNVFPHITVGLDPEESWESFNLPHSPSRLFLSDSSDVWISVDEGLVPGQLPVGLVNAFTAEKMSNPNPGLDGVQSVNEAWNLIATLLINPLFKGQRGWVNLNNAKFQSKIGAGLTSSHILYHIGFACQEEPDVHDEGLDRGDALLIGIPKTKHVTAAAPFPDTIREACHILGATKYDTAETLETAYDLQIMFDERNTPRYLGALEKISEAPVVGKSSLELKVAMERSLDKYTDDEVLKAYSLIGYTRQHAEDISIPPQGAPDEYILSMHKSAIQASTSSQQRQDLNKALVLIGKERRSDQLKSMGENGQTLVSVQEAYEALSAPRDAVDDGLIMQYEMAVNEYPGKADHYRMCLSVIADAPGEERPGLKQFLQTGSRGKLHATYSIGHVSKVTTQNPMYPLEKIFLQDCKTLVVRQLRLLFLQLYKTELPAVRPDEELAYLAITRPEIDRMVEQTQEPSTELSTATDSAQITSNLLGSIPSVPDLTTLPSPSSTIFASPPESPRQDLTSTPIPLGQNEITEEMVLDADKENIQSPESSSTQSRDASSTSTILGKRGNQDRERDSSRSPGEARIKCKQAEGSGNNGTREKSESESALKVELGTGSRMDTTQADQVESPSLVTATEIAHLELTTPAGSPSQTCKEEAEVLALTQPEDKYGPPRTPPPLPARPQARKQETLSSGLRFGLQQDAAEVLINVLSQLELALEQPGADGKEASNLIKNLFSCKYRQQTVYESSPSSSDGQRTYDAQTPVESVFTHPIIGVEEEGKDLYDCLAELYLGGSAIEYEGKKGYMMDLMDEFPPMLYIQMRRSQYDPLTGRDRKTNTHISFPQTLCMSRFLTSAPSEKREESVALTREITRVRTRLHSLINHIPLSIPSTYKHASSALKQLASSGLDISELNDVLSPELYDALDREGDEVIKEIEELQQELPKLKERMDEIWKDVHGEEEEEDEHVKSYDYELVSVYMHRGKTSGSGHYWTYQAHLPGHSEEFYNYNDEKVTVVPASEVLQDRTGSDANPALLCYARKGWNLIDSLHREILEHGSPEVEELVLV</sequence>
<keyword evidence="7" id="KW-0175">Coiled coil</keyword>
<dbReference type="InterPro" id="IPR028889">
    <property type="entry name" value="USP"/>
</dbReference>
<dbReference type="InterPro" id="IPR025305">
    <property type="entry name" value="UCH_repeat_domain"/>
</dbReference>
<comment type="catalytic activity">
    <reaction evidence="1">
        <text>Thiol-dependent hydrolysis of ester, thioester, amide, peptide and isopeptide bonds formed by the C-terminal Gly of ubiquitin (a 76-residue protein attached to proteins as an intracellular targeting signal).</text>
        <dbReference type="EC" id="3.4.19.12"/>
    </reaction>
</comment>
<feature type="region of interest" description="Disordered" evidence="8">
    <location>
        <begin position="1"/>
        <end position="61"/>
    </location>
</feature>
<dbReference type="Proteomes" id="UP000053800">
    <property type="component" value="Unassembled WGS sequence"/>
</dbReference>
<evidence type="ECO:0000256" key="4">
    <source>
        <dbReference type="ARBA" id="ARBA00022786"/>
    </source>
</evidence>
<feature type="region of interest" description="Disordered" evidence="8">
    <location>
        <begin position="833"/>
        <end position="899"/>
    </location>
</feature>
<dbReference type="InterPro" id="IPR001394">
    <property type="entry name" value="Peptidase_C19_UCH"/>
</dbReference>
<evidence type="ECO:0000313" key="10">
    <source>
        <dbReference type="EMBL" id="KIR67253.1"/>
    </source>
</evidence>
<accession>A0ABR5BEK5</accession>
<evidence type="ECO:0000256" key="5">
    <source>
        <dbReference type="ARBA" id="ARBA00022801"/>
    </source>
</evidence>
<evidence type="ECO:0000256" key="8">
    <source>
        <dbReference type="SAM" id="MobiDB-lite"/>
    </source>
</evidence>
<keyword evidence="5 10" id="KW-0378">Hydrolase</keyword>
<evidence type="ECO:0000256" key="6">
    <source>
        <dbReference type="ARBA" id="ARBA00022807"/>
    </source>
</evidence>
<dbReference type="Pfam" id="PF00443">
    <property type="entry name" value="UCH"/>
    <property type="match status" value="1"/>
</dbReference>
<gene>
    <name evidence="10" type="ORF">I314_02466</name>
</gene>
<dbReference type="PROSITE" id="PS50235">
    <property type="entry name" value="USP_3"/>
    <property type="match status" value="1"/>
</dbReference>
<feature type="compositionally biased region" description="Polar residues" evidence="8">
    <location>
        <begin position="7"/>
        <end position="20"/>
    </location>
</feature>
<dbReference type="SUPFAM" id="SSF54001">
    <property type="entry name" value="Cysteine proteinases"/>
    <property type="match status" value="1"/>
</dbReference>
<feature type="compositionally biased region" description="Basic and acidic residues" evidence="8">
    <location>
        <begin position="889"/>
        <end position="899"/>
    </location>
</feature>
<feature type="domain" description="USP" evidence="9">
    <location>
        <begin position="897"/>
        <end position="1329"/>
    </location>
</feature>
<feature type="region of interest" description="Disordered" evidence="8">
    <location>
        <begin position="782"/>
        <end position="818"/>
    </location>
</feature>
<dbReference type="PANTHER" id="PTHR43982">
    <property type="entry name" value="UBIQUITIN CARBOXYL-TERMINAL HYDROLASE"/>
    <property type="match status" value="1"/>
</dbReference>
<evidence type="ECO:0000256" key="7">
    <source>
        <dbReference type="SAM" id="Coils"/>
    </source>
</evidence>
<dbReference type="Pfam" id="PF13446">
    <property type="entry name" value="RPT"/>
    <property type="match status" value="2"/>
</dbReference>
<evidence type="ECO:0000256" key="1">
    <source>
        <dbReference type="ARBA" id="ARBA00000707"/>
    </source>
</evidence>
<keyword evidence="4" id="KW-0833">Ubl conjugation pathway</keyword>
<dbReference type="GO" id="GO:0016787">
    <property type="term" value="F:hydrolase activity"/>
    <property type="evidence" value="ECO:0007669"/>
    <property type="project" value="UniProtKB-KW"/>
</dbReference>
<dbReference type="EMBL" id="KN848893">
    <property type="protein sequence ID" value="KIR67253.1"/>
    <property type="molecule type" value="Genomic_DNA"/>
</dbReference>
<organism evidence="10 11">
    <name type="scientific">Cryptococcus bacillisporus CA1873</name>
    <dbReference type="NCBI Taxonomy" id="1296111"/>
    <lineage>
        <taxon>Eukaryota</taxon>
        <taxon>Fungi</taxon>
        <taxon>Dikarya</taxon>
        <taxon>Basidiomycota</taxon>
        <taxon>Agaricomycotina</taxon>
        <taxon>Tremellomycetes</taxon>
        <taxon>Tremellales</taxon>
        <taxon>Cryptococcaceae</taxon>
        <taxon>Cryptococcus</taxon>
        <taxon>Cryptococcus gattii species complex</taxon>
    </lineage>
</organism>